<evidence type="ECO:0000256" key="1">
    <source>
        <dbReference type="ARBA" id="ARBA00000306"/>
    </source>
</evidence>
<feature type="active site" description="Nucleophile" evidence="6">
    <location>
        <position position="310"/>
    </location>
</feature>
<dbReference type="GO" id="GO:0008798">
    <property type="term" value="F:beta-aspartyl-peptidase activity"/>
    <property type="evidence" value="ECO:0007669"/>
    <property type="project" value="UniProtKB-EC"/>
</dbReference>
<proteinExistence type="predicted"/>
<dbReference type="STRING" id="280699.M1VGS2"/>
<dbReference type="GO" id="GO:0004067">
    <property type="term" value="F:asparaginase activity"/>
    <property type="evidence" value="ECO:0007669"/>
    <property type="project" value="UniProtKB-EC"/>
</dbReference>
<keyword evidence="11" id="KW-1185">Reference proteome</keyword>
<dbReference type="eggNOG" id="KOG1592">
    <property type="taxonomic scope" value="Eukaryota"/>
</dbReference>
<feature type="compositionally biased region" description="Low complexity" evidence="9">
    <location>
        <begin position="25"/>
        <end position="42"/>
    </location>
</feature>
<keyword evidence="2" id="KW-0645">Protease</keyword>
<dbReference type="InterPro" id="IPR000246">
    <property type="entry name" value="Peptidase_T2"/>
</dbReference>
<evidence type="ECO:0000256" key="8">
    <source>
        <dbReference type="PIRSR" id="PIRSR600246-3"/>
    </source>
</evidence>
<dbReference type="Proteomes" id="UP000007014">
    <property type="component" value="Chromosome 9"/>
</dbReference>
<evidence type="ECO:0000256" key="3">
    <source>
        <dbReference type="ARBA" id="ARBA00022801"/>
    </source>
</evidence>
<evidence type="ECO:0000256" key="9">
    <source>
        <dbReference type="SAM" id="MobiDB-lite"/>
    </source>
</evidence>
<accession>M1VGS2</accession>
<feature type="compositionally biased region" description="Basic and acidic residues" evidence="9">
    <location>
        <begin position="278"/>
        <end position="287"/>
    </location>
</feature>
<keyword evidence="3" id="KW-0378">Hydrolase</keyword>
<evidence type="ECO:0000256" key="4">
    <source>
        <dbReference type="ARBA" id="ARBA00022813"/>
    </source>
</evidence>
<reference evidence="10 11" key="1">
    <citation type="journal article" date="2004" name="Nature">
        <title>Genome sequence of the ultrasmall unicellular red alga Cyanidioschyzon merolae 10D.</title>
        <authorList>
            <person name="Matsuzaki M."/>
            <person name="Misumi O."/>
            <person name="Shin-i T."/>
            <person name="Maruyama S."/>
            <person name="Takahara M."/>
            <person name="Miyagishima S."/>
            <person name="Mori T."/>
            <person name="Nishida K."/>
            <person name="Yagisawa F."/>
            <person name="Nishida K."/>
            <person name="Yoshida Y."/>
            <person name="Nishimura Y."/>
            <person name="Nakao S."/>
            <person name="Kobayashi T."/>
            <person name="Momoyama Y."/>
            <person name="Higashiyama T."/>
            <person name="Minoda A."/>
            <person name="Sano M."/>
            <person name="Nomoto H."/>
            <person name="Oishi K."/>
            <person name="Hayashi H."/>
            <person name="Ohta F."/>
            <person name="Nishizaka S."/>
            <person name="Haga S."/>
            <person name="Miura S."/>
            <person name="Morishita T."/>
            <person name="Kabeya Y."/>
            <person name="Terasawa K."/>
            <person name="Suzuki Y."/>
            <person name="Ishii Y."/>
            <person name="Asakawa S."/>
            <person name="Takano H."/>
            <person name="Ohta N."/>
            <person name="Kuroiwa H."/>
            <person name="Tanaka K."/>
            <person name="Shimizu N."/>
            <person name="Sugano S."/>
            <person name="Sato N."/>
            <person name="Nozaki H."/>
            <person name="Ogasawara N."/>
            <person name="Kohara Y."/>
            <person name="Kuroiwa T."/>
        </authorList>
    </citation>
    <scope>NUCLEOTIDE SEQUENCE [LARGE SCALE GENOMIC DNA]</scope>
    <source>
        <strain evidence="10 11">10D</strain>
    </source>
</reference>
<feature type="compositionally biased region" description="Polar residues" evidence="9">
    <location>
        <begin position="288"/>
        <end position="298"/>
    </location>
</feature>
<feature type="region of interest" description="Disordered" evidence="9">
    <location>
        <begin position="261"/>
        <end position="298"/>
    </location>
</feature>
<dbReference type="FunFam" id="3.60.20.30:FF:000001">
    <property type="entry name" value="Isoaspartyl peptidase/L-asparaginase"/>
    <property type="match status" value="1"/>
</dbReference>
<evidence type="ECO:0000256" key="6">
    <source>
        <dbReference type="PIRSR" id="PIRSR600246-1"/>
    </source>
</evidence>
<dbReference type="SUPFAM" id="SSF56235">
    <property type="entry name" value="N-terminal nucleophile aminohydrolases (Ntn hydrolases)"/>
    <property type="match status" value="1"/>
</dbReference>
<comment type="catalytic activity">
    <reaction evidence="5">
        <text>L-asparagine + H2O = L-aspartate + NH4(+)</text>
        <dbReference type="Rhea" id="RHEA:21016"/>
        <dbReference type="ChEBI" id="CHEBI:15377"/>
        <dbReference type="ChEBI" id="CHEBI:28938"/>
        <dbReference type="ChEBI" id="CHEBI:29991"/>
        <dbReference type="ChEBI" id="CHEBI:58048"/>
        <dbReference type="EC" id="3.5.1.1"/>
    </reaction>
</comment>
<protein>
    <submittedName>
        <fullName evidence="10">L-asparaginase</fullName>
    </submittedName>
</protein>
<dbReference type="EMBL" id="AP006491">
    <property type="protein sequence ID" value="BAM79928.1"/>
    <property type="molecule type" value="Genomic_DNA"/>
</dbReference>
<dbReference type="GO" id="GO:0033345">
    <property type="term" value="P:L-asparagine catabolic process via L-aspartate"/>
    <property type="evidence" value="ECO:0007669"/>
    <property type="project" value="TreeGrafter"/>
</dbReference>
<sequence>MSGSWQSCSDQSSQRVAEWVREVSRQQSTTRSSSSGAPCSRVMPPPPHRPLPRCRRSVSGSEKTLAPKRTMPPLRPGAPVPLERVAIIVHGGAWSIPNDRTDASLVGVRRAALAGHAFLLQPDNHHAALDAVEAAVRTMEDDPVFDAGRGSVLNEDGQIEMDAGIMEGRFLRYGAVAGLSGCVRNPISVARAVMERTEHCLLVGAGADRFALHCAAEGLVEAVQNERAELMTPEALAEWKRHRHFRSAVRGWFGGSFSTVASRHPSTNGSLSRSKAPTSREKADSGSRFRSTGTVEQSQVEPYANLGHDTVGAVAIDNFGNVAAATSTGGITSKMVGRVGDAPLIGCGCYGDNAIGAVSATGHGESIMRIMLAARVCSLLQAGLSAQEAAREALRHMDARVGGRGGVIVVTKSGDLGVSFTTDRMAWASISDGVMRSGIDEDMSDCLESRFRNDSSFSR</sequence>
<dbReference type="GeneID" id="16993845"/>
<evidence type="ECO:0000313" key="10">
    <source>
        <dbReference type="EMBL" id="BAM79928.1"/>
    </source>
</evidence>
<feature type="site" description="Cleavage; by autolysis" evidence="8">
    <location>
        <begin position="309"/>
        <end position="310"/>
    </location>
</feature>
<dbReference type="CDD" id="cd04702">
    <property type="entry name" value="ASRGL1_like"/>
    <property type="match status" value="1"/>
</dbReference>
<dbReference type="AlphaFoldDB" id="M1VGS2"/>
<dbReference type="OrthoDB" id="2262349at2759"/>
<reference evidence="10 11" key="2">
    <citation type="journal article" date="2007" name="BMC Biol.">
        <title>A 100%-complete sequence reveals unusually simple genomic features in the hot-spring red alga Cyanidioschyzon merolae.</title>
        <authorList>
            <person name="Nozaki H."/>
            <person name="Takano H."/>
            <person name="Misumi O."/>
            <person name="Terasawa K."/>
            <person name="Matsuzaki M."/>
            <person name="Maruyama S."/>
            <person name="Nishida K."/>
            <person name="Yagisawa F."/>
            <person name="Yoshida Y."/>
            <person name="Fujiwara T."/>
            <person name="Takio S."/>
            <person name="Tamura K."/>
            <person name="Chung S.J."/>
            <person name="Nakamura S."/>
            <person name="Kuroiwa H."/>
            <person name="Tanaka K."/>
            <person name="Sato N."/>
            <person name="Kuroiwa T."/>
        </authorList>
    </citation>
    <scope>NUCLEOTIDE SEQUENCE [LARGE SCALE GENOMIC DNA]</scope>
    <source>
        <strain evidence="10 11">10D</strain>
    </source>
</reference>
<organism evidence="10 11">
    <name type="scientific">Cyanidioschyzon merolae (strain NIES-3377 / 10D)</name>
    <name type="common">Unicellular red alga</name>
    <dbReference type="NCBI Taxonomy" id="280699"/>
    <lineage>
        <taxon>Eukaryota</taxon>
        <taxon>Rhodophyta</taxon>
        <taxon>Bangiophyceae</taxon>
        <taxon>Cyanidiales</taxon>
        <taxon>Cyanidiaceae</taxon>
        <taxon>Cyanidioschyzon</taxon>
    </lineage>
</organism>
<evidence type="ECO:0000256" key="7">
    <source>
        <dbReference type="PIRSR" id="PIRSR600246-2"/>
    </source>
</evidence>
<feature type="binding site" evidence="7">
    <location>
        <begin position="361"/>
        <end position="364"/>
    </location>
    <ligand>
        <name>substrate</name>
    </ligand>
</feature>
<dbReference type="Gramene" id="CMI015CT">
    <property type="protein sequence ID" value="CMI015CT"/>
    <property type="gene ID" value="CMI015C"/>
</dbReference>
<dbReference type="HOGENOM" id="CLU_021603_1_2_1"/>
<dbReference type="PANTHER" id="PTHR10188:SF43">
    <property type="entry name" value="ASPARAGINASE (EUROFUNG)"/>
    <property type="match status" value="1"/>
</dbReference>
<feature type="region of interest" description="Disordered" evidence="9">
    <location>
        <begin position="1"/>
        <end position="77"/>
    </location>
</feature>
<dbReference type="InterPro" id="IPR033844">
    <property type="entry name" value="ASRGL1_meta"/>
</dbReference>
<keyword evidence="4" id="KW-0068">Autocatalytic cleavage</keyword>
<dbReference type="GO" id="GO:0005737">
    <property type="term" value="C:cytoplasm"/>
    <property type="evidence" value="ECO:0007669"/>
    <property type="project" value="TreeGrafter"/>
</dbReference>
<comment type="catalytic activity">
    <reaction evidence="1">
        <text>Cleavage of a beta-linked Asp residue from the N-terminus of a polypeptide.</text>
        <dbReference type="EC" id="3.4.19.5"/>
    </reaction>
</comment>
<evidence type="ECO:0000256" key="2">
    <source>
        <dbReference type="ARBA" id="ARBA00022670"/>
    </source>
</evidence>
<dbReference type="InterPro" id="IPR029055">
    <property type="entry name" value="Ntn_hydrolases_N"/>
</dbReference>
<dbReference type="RefSeq" id="XP_005536214.1">
    <property type="nucleotide sequence ID" value="XM_005536157.1"/>
</dbReference>
<dbReference type="Gene3D" id="3.60.20.30">
    <property type="entry name" value="(Glycosyl)asparaginase"/>
    <property type="match status" value="1"/>
</dbReference>
<dbReference type="Pfam" id="PF01112">
    <property type="entry name" value="Asparaginase_2"/>
    <property type="match status" value="1"/>
</dbReference>
<gene>
    <name evidence="10" type="ORF">CYME_CMI015C</name>
</gene>
<feature type="compositionally biased region" description="Polar residues" evidence="9">
    <location>
        <begin position="261"/>
        <end position="277"/>
    </location>
</feature>
<dbReference type="SMR" id="M1VGS2"/>
<dbReference type="PANTHER" id="PTHR10188">
    <property type="entry name" value="L-ASPARAGINASE"/>
    <property type="match status" value="1"/>
</dbReference>
<dbReference type="OMA" id="MGIIMVD"/>
<name>M1VGS2_CYAM1</name>
<feature type="compositionally biased region" description="Low complexity" evidence="9">
    <location>
        <begin position="1"/>
        <end position="14"/>
    </location>
</feature>
<dbReference type="GO" id="GO:0006508">
    <property type="term" value="P:proteolysis"/>
    <property type="evidence" value="ECO:0007669"/>
    <property type="project" value="UniProtKB-KW"/>
</dbReference>
<evidence type="ECO:0000313" key="11">
    <source>
        <dbReference type="Proteomes" id="UP000007014"/>
    </source>
</evidence>
<evidence type="ECO:0000256" key="5">
    <source>
        <dbReference type="ARBA" id="ARBA00049366"/>
    </source>
</evidence>
<dbReference type="KEGG" id="cme:CYME_CMI015C"/>
<feature type="binding site" evidence="7">
    <location>
        <begin position="338"/>
        <end position="341"/>
    </location>
    <ligand>
        <name>substrate</name>
    </ligand>
</feature>